<organism evidence="3 4">
    <name type="scientific">Rhodococcoides kyotonense</name>
    <dbReference type="NCBI Taxonomy" id="398843"/>
    <lineage>
        <taxon>Bacteria</taxon>
        <taxon>Bacillati</taxon>
        <taxon>Actinomycetota</taxon>
        <taxon>Actinomycetes</taxon>
        <taxon>Mycobacteriales</taxon>
        <taxon>Nocardiaceae</taxon>
        <taxon>Rhodococcoides</taxon>
    </lineage>
</organism>
<name>A0A239FMM3_9NOCA</name>
<sequence>MSFTPEQIAQVTHEANRVLQGIEGDPAQSPHWDDAPQWQKDSAIDGVEGALNGRTPEESHQGWLDHKAKDGWVYGEVKDPEKKTHPCCVPYDQLPENQQIKDHLFTSIVRTLAELD</sequence>
<feature type="compositionally biased region" description="Basic and acidic residues" evidence="1">
    <location>
        <begin position="55"/>
        <end position="65"/>
    </location>
</feature>
<dbReference type="OrthoDB" id="4228364at2"/>
<reference evidence="4" key="1">
    <citation type="submission" date="2017-06" db="EMBL/GenBank/DDBJ databases">
        <authorList>
            <person name="Varghese N."/>
            <person name="Submissions S."/>
        </authorList>
    </citation>
    <scope>NUCLEOTIDE SEQUENCE [LARGE SCALE GENOMIC DNA]</scope>
    <source>
        <strain evidence="4">JCM 23211</strain>
    </source>
</reference>
<dbReference type="RefSeq" id="WP_089244542.1">
    <property type="nucleotide sequence ID" value="NZ_FZOW01000003.1"/>
</dbReference>
<accession>A0A239FMM3</accession>
<evidence type="ECO:0000313" key="3">
    <source>
        <dbReference type="EMBL" id="SNS58087.1"/>
    </source>
</evidence>
<dbReference type="Proteomes" id="UP000198327">
    <property type="component" value="Unassembled WGS sequence"/>
</dbReference>
<dbReference type="Pfam" id="PF02026">
    <property type="entry name" value="RyR"/>
    <property type="match status" value="1"/>
</dbReference>
<dbReference type="EMBL" id="FZOW01000003">
    <property type="protein sequence ID" value="SNS58087.1"/>
    <property type="molecule type" value="Genomic_DNA"/>
</dbReference>
<dbReference type="InterPro" id="IPR003032">
    <property type="entry name" value="Ryanodine_rcpt"/>
</dbReference>
<evidence type="ECO:0000313" key="4">
    <source>
        <dbReference type="Proteomes" id="UP000198327"/>
    </source>
</evidence>
<proteinExistence type="predicted"/>
<feature type="region of interest" description="Disordered" evidence="1">
    <location>
        <begin position="44"/>
        <end position="65"/>
    </location>
</feature>
<keyword evidence="4" id="KW-1185">Reference proteome</keyword>
<protein>
    <submittedName>
        <fullName evidence="3">RyR domain-containing protein</fullName>
    </submittedName>
</protein>
<evidence type="ECO:0000259" key="2">
    <source>
        <dbReference type="Pfam" id="PF02026"/>
    </source>
</evidence>
<dbReference type="AlphaFoldDB" id="A0A239FMM3"/>
<dbReference type="Gene3D" id="6.20.350.10">
    <property type="match status" value="1"/>
</dbReference>
<feature type="domain" description="Ryanodine receptor Ryr" evidence="2">
    <location>
        <begin position="56"/>
        <end position="113"/>
    </location>
</feature>
<gene>
    <name evidence="3" type="ORF">SAMN05421642_103372</name>
</gene>
<evidence type="ECO:0000256" key="1">
    <source>
        <dbReference type="SAM" id="MobiDB-lite"/>
    </source>
</evidence>